<evidence type="ECO:0000256" key="2">
    <source>
        <dbReference type="ARBA" id="ARBA00006914"/>
    </source>
</evidence>
<dbReference type="Pfam" id="PF02359">
    <property type="entry name" value="CDC48_N"/>
    <property type="match status" value="1"/>
</dbReference>
<comment type="cofactor">
    <cofactor evidence="16">
        <name>Mg(2+)</name>
        <dbReference type="ChEBI" id="CHEBI:18420"/>
    </cofactor>
    <text evidence="16">Binds 1 Mg(2+) ion per subunit.</text>
</comment>
<evidence type="ECO:0000256" key="12">
    <source>
        <dbReference type="ARBA" id="ARBA00022842"/>
    </source>
</evidence>
<dbReference type="GO" id="GO:0035494">
    <property type="term" value="P:SNARE complex disassembly"/>
    <property type="evidence" value="ECO:0007669"/>
    <property type="project" value="InterPro"/>
</dbReference>
<dbReference type="GO" id="GO:0043001">
    <property type="term" value="P:Golgi to plasma membrane protein transport"/>
    <property type="evidence" value="ECO:0007669"/>
    <property type="project" value="TreeGrafter"/>
</dbReference>
<keyword evidence="13 16" id="KW-0653">Protein transport</keyword>
<evidence type="ECO:0000256" key="7">
    <source>
        <dbReference type="ARBA" id="ARBA00022723"/>
    </source>
</evidence>
<comment type="subunit">
    <text evidence="14">Homohexamer. Interacts with GABARAP and GABARAPL2. Interacts with GRIA2. Interacts with PLK2, leading to disrupt the interaction with GRIA2. Interacts with MUSK; may regulate MUSK endocytosis and activity. Interacts with CDK16.</text>
</comment>
<dbReference type="FunFam" id="3.10.330.10:FF:000003">
    <property type="entry name" value="vesicle-fusing ATPase isoform X1"/>
    <property type="match status" value="1"/>
</dbReference>
<dbReference type="InterPro" id="IPR009010">
    <property type="entry name" value="Asp_de-COase-like_dom_sf"/>
</dbReference>
<reference evidence="20" key="1">
    <citation type="submission" date="2025-08" db="UniProtKB">
        <authorList>
            <consortium name="Ensembl"/>
        </authorList>
    </citation>
    <scope>IDENTIFICATION</scope>
</reference>
<dbReference type="Gene3D" id="3.10.330.10">
    <property type="match status" value="1"/>
</dbReference>
<keyword evidence="5 16" id="KW-0813">Transport</keyword>
<dbReference type="InterPro" id="IPR027417">
    <property type="entry name" value="P-loop_NTPase"/>
</dbReference>
<dbReference type="InterPro" id="IPR041569">
    <property type="entry name" value="AAA_lid_3"/>
</dbReference>
<feature type="domain" description="CDC48 N-terminal subdomain" evidence="19">
    <location>
        <begin position="1"/>
        <end position="80"/>
    </location>
</feature>
<dbReference type="FunFam" id="3.40.50.300:FF:000187">
    <property type="entry name" value="Vesicular-fusion ATPase SEC18"/>
    <property type="match status" value="1"/>
</dbReference>
<evidence type="ECO:0000256" key="11">
    <source>
        <dbReference type="ARBA" id="ARBA00022840"/>
    </source>
</evidence>
<dbReference type="InterPro" id="IPR003960">
    <property type="entry name" value="ATPase_AAA_CS"/>
</dbReference>
<dbReference type="FunFam" id="1.10.8.60:FF:000026">
    <property type="entry name" value="vesicle-fusing ATPase isoform X1"/>
    <property type="match status" value="1"/>
</dbReference>
<dbReference type="GO" id="GO:0016887">
    <property type="term" value="F:ATP hydrolysis activity"/>
    <property type="evidence" value="ECO:0007669"/>
    <property type="project" value="InterPro"/>
</dbReference>
<dbReference type="PANTHER" id="PTHR23078">
    <property type="entry name" value="VESICULAR-FUSION PROTEIN NSF"/>
    <property type="match status" value="1"/>
</dbReference>
<dbReference type="InterPro" id="IPR029067">
    <property type="entry name" value="CDC48_domain_2-like_sf"/>
</dbReference>
<evidence type="ECO:0000256" key="1">
    <source>
        <dbReference type="ARBA" id="ARBA00004496"/>
    </source>
</evidence>
<evidence type="ECO:0000256" key="10">
    <source>
        <dbReference type="ARBA" id="ARBA00022801"/>
    </source>
</evidence>
<dbReference type="Proteomes" id="UP000472277">
    <property type="component" value="Chromosome 10"/>
</dbReference>
<dbReference type="GO" id="GO:0006891">
    <property type="term" value="P:intra-Golgi vesicle-mediated transport"/>
    <property type="evidence" value="ECO:0007669"/>
    <property type="project" value="TreeGrafter"/>
</dbReference>
<gene>
    <name evidence="20" type="primary">LOC115201052</name>
</gene>
<evidence type="ECO:0000313" key="20">
    <source>
        <dbReference type="Ensembl" id="ENSSTUP00000010429.1"/>
    </source>
</evidence>
<dbReference type="Pfam" id="PF02933">
    <property type="entry name" value="CDC48_2"/>
    <property type="match status" value="1"/>
</dbReference>
<evidence type="ECO:0000256" key="8">
    <source>
        <dbReference type="ARBA" id="ARBA00022737"/>
    </source>
</evidence>
<name>A0A673WEH2_SALTR</name>
<feature type="domain" description="CDC48" evidence="18">
    <location>
        <begin position="106"/>
        <end position="178"/>
    </location>
</feature>
<dbReference type="GO" id="GO:0005524">
    <property type="term" value="F:ATP binding"/>
    <property type="evidence" value="ECO:0007669"/>
    <property type="project" value="UniProtKB-UniRule"/>
</dbReference>
<keyword evidence="21" id="KW-1185">Reference proteome</keyword>
<keyword evidence="9 16" id="KW-0547">Nucleotide-binding</keyword>
<evidence type="ECO:0000259" key="19">
    <source>
        <dbReference type="SMART" id="SM01073"/>
    </source>
</evidence>
<keyword evidence="11 16" id="KW-0067">ATP-binding</keyword>
<dbReference type="SMART" id="SM00382">
    <property type="entry name" value="AAA"/>
    <property type="match status" value="2"/>
</dbReference>
<reference evidence="20" key="2">
    <citation type="submission" date="2025-09" db="UniProtKB">
        <authorList>
            <consortium name="Ensembl"/>
        </authorList>
    </citation>
    <scope>IDENTIFICATION</scope>
</reference>
<comment type="function">
    <text evidence="16">Required for vesicle-mediated transport. Catalyzes the fusion of transport vesicles within the Golgi cisternae. Is also required for transport from the endoplasmic reticulum to the Golgi stack. Seems to function as a fusion protein required for the delivery of cargo proteins to all compartments of the Golgi stack independent of vesicle origin.</text>
</comment>
<dbReference type="InterPro" id="IPR054419">
    <property type="entry name" value="NSF_ATPase_lid"/>
</dbReference>
<evidence type="ECO:0000256" key="9">
    <source>
        <dbReference type="ARBA" id="ARBA00022741"/>
    </source>
</evidence>
<dbReference type="InterPro" id="IPR003593">
    <property type="entry name" value="AAA+_ATPase"/>
</dbReference>
<evidence type="ECO:0000256" key="15">
    <source>
        <dbReference type="ARBA" id="ARBA00048883"/>
    </source>
</evidence>
<keyword evidence="6 16" id="KW-0963">Cytoplasm</keyword>
<dbReference type="Pfam" id="PF17862">
    <property type="entry name" value="AAA_lid_3"/>
    <property type="match status" value="1"/>
</dbReference>
<dbReference type="FunFam" id="2.40.40.20:FF:000006">
    <property type="entry name" value="vesicle-fusing ATPase isoform X1"/>
    <property type="match status" value="1"/>
</dbReference>
<feature type="domain" description="AAA+ ATPase" evidence="17">
    <location>
        <begin position="247"/>
        <end position="394"/>
    </location>
</feature>
<feature type="domain" description="AAA+ ATPase" evidence="17">
    <location>
        <begin position="530"/>
        <end position="666"/>
    </location>
</feature>
<dbReference type="InterPro" id="IPR004201">
    <property type="entry name" value="Cdc48_dom2"/>
</dbReference>
<dbReference type="CDD" id="cd19504">
    <property type="entry name" value="RecA-like_NSF-SEC18_r1-like"/>
    <property type="match status" value="1"/>
</dbReference>
<dbReference type="Gene3D" id="3.40.50.300">
    <property type="entry name" value="P-loop containing nucleotide triphosphate hydrolases"/>
    <property type="match status" value="2"/>
</dbReference>
<keyword evidence="10 16" id="KW-0378">Hydrolase</keyword>
<sequence>MQAARCPTDELSLTNCAVVSEKDPPFEHHVTVRTTPTHKFVFTVKTHQSVVPGTIAFSLPQRKWAGLSIGQDVEVTNYNFDKSKQCVGTMMVEIDFLQKKNVDSSQYDSDKMAAEFIQHFNSQAFSAGQQLVFSFCDKLFGLLIKDIDAMDPSILKGEAGSGKKHKIDIGLLLGNSQVVFEKAGSSSLTLIGKSKTRESRQSIINPDWNFERMGIGGLDKEFSDIFRRAFASRVFPPDIVEQMGCKHVKGILLFGPPGCGKTLMARQIGKMLNAREPKVVNGPEILNKYVGESEANIRKLFADAEDEQKRLGANSGLHIIIFDEIDAICKQRGSMAGSTGVHDTVVNQLLSKIDGVEQLNNILVIGMTNRPDLIDEALLRPGRLEVKMEIGLPDEKGRVQILNIHTAKMRQFNLLGSDVDVGELAAETKNYSGAELEGLVRAAQSTAMNRHIKASATVEVDLEKAENLKVHRDDFLASLDNDIKPAFGTNSEDYASYIMNGIIKWGDPVTAVLDDGELLVQQTKNSDRTPLVSVLLEGPPNSGKTALAAKISEESQFPFIKICSPDKMIGHSEIAKCQAIKKIFEDAYKSQLSCVVVDDIERLLDYVPIGPRFSNLVLQALLVLLKKPPPKGRKLLIIGTTSRKDVLQEMEMLDAFSTTIHIPNISRGEQLVEALEMLGSFQEKERADIAKAVKGQGVWIGIKKLTMLIEMAVQVRETHPRNASHTQTPRGAWERSYLLL</sequence>
<dbReference type="Gene3D" id="1.10.8.60">
    <property type="match status" value="2"/>
</dbReference>
<accession>A0A673WEH2</accession>
<dbReference type="FunFam" id="3.40.50.300:FF:000166">
    <property type="entry name" value="vesicle-fusing ATPase isoform X1"/>
    <property type="match status" value="1"/>
</dbReference>
<comment type="catalytic activity">
    <reaction evidence="15 16">
        <text>ATP + H2O = ADP + phosphate + H(+)</text>
        <dbReference type="Rhea" id="RHEA:13065"/>
        <dbReference type="ChEBI" id="CHEBI:15377"/>
        <dbReference type="ChEBI" id="CHEBI:15378"/>
        <dbReference type="ChEBI" id="CHEBI:30616"/>
        <dbReference type="ChEBI" id="CHEBI:43474"/>
        <dbReference type="ChEBI" id="CHEBI:456216"/>
        <dbReference type="EC" id="3.6.4.6"/>
    </reaction>
</comment>
<dbReference type="GO" id="GO:0046872">
    <property type="term" value="F:metal ion binding"/>
    <property type="evidence" value="ECO:0007669"/>
    <property type="project" value="UniProtKB-UniRule"/>
</dbReference>
<dbReference type="Gene3D" id="2.40.40.20">
    <property type="match status" value="1"/>
</dbReference>
<dbReference type="Pfam" id="PF00004">
    <property type="entry name" value="AAA"/>
    <property type="match status" value="2"/>
</dbReference>
<evidence type="ECO:0000256" key="4">
    <source>
        <dbReference type="ARBA" id="ARBA00019912"/>
    </source>
</evidence>
<organism evidence="20 21">
    <name type="scientific">Salmo trutta</name>
    <name type="common">Brown trout</name>
    <dbReference type="NCBI Taxonomy" id="8032"/>
    <lineage>
        <taxon>Eukaryota</taxon>
        <taxon>Metazoa</taxon>
        <taxon>Chordata</taxon>
        <taxon>Craniata</taxon>
        <taxon>Vertebrata</taxon>
        <taxon>Euteleostomi</taxon>
        <taxon>Actinopterygii</taxon>
        <taxon>Neopterygii</taxon>
        <taxon>Teleostei</taxon>
        <taxon>Protacanthopterygii</taxon>
        <taxon>Salmoniformes</taxon>
        <taxon>Salmonidae</taxon>
        <taxon>Salmoninae</taxon>
        <taxon>Salmo</taxon>
    </lineage>
</organism>
<keyword evidence="16" id="KW-0931">ER-Golgi transport</keyword>
<evidence type="ECO:0000313" key="21">
    <source>
        <dbReference type="Proteomes" id="UP000472277"/>
    </source>
</evidence>
<dbReference type="GeneTree" id="ENSGT00530000064085"/>
<dbReference type="Pfam" id="PF21964">
    <property type="entry name" value="NSF_ATPase_lid"/>
    <property type="match status" value="1"/>
</dbReference>
<evidence type="ECO:0000256" key="6">
    <source>
        <dbReference type="ARBA" id="ARBA00022490"/>
    </source>
</evidence>
<dbReference type="InterPro" id="IPR003959">
    <property type="entry name" value="ATPase_AAA_core"/>
</dbReference>
<dbReference type="Ensembl" id="ENSSTUT00000011096.1">
    <property type="protein sequence ID" value="ENSSTUP00000010429.1"/>
    <property type="gene ID" value="ENSSTUG00000001411.1"/>
</dbReference>
<evidence type="ECO:0000256" key="5">
    <source>
        <dbReference type="ARBA" id="ARBA00022448"/>
    </source>
</evidence>
<dbReference type="SMART" id="SM01073">
    <property type="entry name" value="CDC48_N"/>
    <property type="match status" value="1"/>
</dbReference>
<evidence type="ECO:0000256" key="14">
    <source>
        <dbReference type="ARBA" id="ARBA00046527"/>
    </source>
</evidence>
<dbReference type="EC" id="3.6.4.6" evidence="3 16"/>
<dbReference type="GO" id="GO:0005795">
    <property type="term" value="C:Golgi stack"/>
    <property type="evidence" value="ECO:0007669"/>
    <property type="project" value="TreeGrafter"/>
</dbReference>
<proteinExistence type="inferred from homology"/>
<evidence type="ECO:0000259" key="17">
    <source>
        <dbReference type="SMART" id="SM00382"/>
    </source>
</evidence>
<protein>
    <recommendedName>
        <fullName evidence="4 16">Vesicle-fusing ATPase</fullName>
        <ecNumber evidence="3 16">3.6.4.6</ecNumber>
    </recommendedName>
</protein>
<evidence type="ECO:0000256" key="16">
    <source>
        <dbReference type="RuleBase" id="RU367045"/>
    </source>
</evidence>
<dbReference type="InterPro" id="IPR003338">
    <property type="entry name" value="CDC4_N-term_subdom"/>
</dbReference>
<evidence type="ECO:0000256" key="3">
    <source>
        <dbReference type="ARBA" id="ARBA00012674"/>
    </source>
</evidence>
<dbReference type="SMART" id="SM01072">
    <property type="entry name" value="CDC48_2"/>
    <property type="match status" value="1"/>
</dbReference>
<keyword evidence="8" id="KW-0677">Repeat</keyword>
<evidence type="ECO:0000259" key="18">
    <source>
        <dbReference type="SMART" id="SM01072"/>
    </source>
</evidence>
<dbReference type="SUPFAM" id="SSF50692">
    <property type="entry name" value="ADC-like"/>
    <property type="match status" value="1"/>
</dbReference>
<dbReference type="CDD" id="cd00009">
    <property type="entry name" value="AAA"/>
    <property type="match status" value="1"/>
</dbReference>
<dbReference type="SUPFAM" id="SSF54585">
    <property type="entry name" value="Cdc48 domain 2-like"/>
    <property type="match status" value="1"/>
</dbReference>
<dbReference type="SUPFAM" id="SSF52540">
    <property type="entry name" value="P-loop containing nucleoside triphosphate hydrolases"/>
    <property type="match status" value="2"/>
</dbReference>
<evidence type="ECO:0000256" key="13">
    <source>
        <dbReference type="ARBA" id="ARBA00022927"/>
    </source>
</evidence>
<dbReference type="AlphaFoldDB" id="A0A673WEH2"/>
<comment type="similarity">
    <text evidence="2 16">Belongs to the AAA ATPase family.</text>
</comment>
<dbReference type="PANTHER" id="PTHR23078:SF3">
    <property type="entry name" value="VESICLE-FUSING ATPASE"/>
    <property type="match status" value="1"/>
</dbReference>
<keyword evidence="12 16" id="KW-0460">Magnesium</keyword>
<comment type="subcellular location">
    <subcellularLocation>
        <location evidence="1 16">Cytoplasm</location>
    </subcellularLocation>
</comment>
<dbReference type="PROSITE" id="PS00674">
    <property type="entry name" value="AAA"/>
    <property type="match status" value="1"/>
</dbReference>
<keyword evidence="7 16" id="KW-0479">Metal-binding</keyword>
<dbReference type="InterPro" id="IPR039812">
    <property type="entry name" value="Vesicle-fus_ATPase"/>
</dbReference>